<evidence type="ECO:0000256" key="2">
    <source>
        <dbReference type="ARBA" id="ARBA00023242"/>
    </source>
</evidence>
<keyword evidence="2" id="KW-0539">Nucleus</keyword>
<dbReference type="Proteomes" id="UP000481861">
    <property type="component" value="Unassembled WGS sequence"/>
</dbReference>
<dbReference type="PROSITE" id="PS00463">
    <property type="entry name" value="ZN2_CY6_FUNGAL_1"/>
    <property type="match status" value="1"/>
</dbReference>
<evidence type="ECO:0000313" key="6">
    <source>
        <dbReference type="Proteomes" id="UP000481861"/>
    </source>
</evidence>
<dbReference type="AlphaFoldDB" id="A0A7C8ILP4"/>
<comment type="caution">
    <text evidence="5">The sequence shown here is derived from an EMBL/GenBank/DDBJ whole genome shotgun (WGS) entry which is preliminary data.</text>
</comment>
<gene>
    <name evidence="5" type="ORF">BDV95DRAFT_601776</name>
</gene>
<evidence type="ECO:0000259" key="4">
    <source>
        <dbReference type="PROSITE" id="PS50048"/>
    </source>
</evidence>
<feature type="region of interest" description="Disordered" evidence="3">
    <location>
        <begin position="1"/>
        <end position="37"/>
    </location>
</feature>
<feature type="compositionally biased region" description="Polar residues" evidence="3">
    <location>
        <begin position="88"/>
        <end position="100"/>
    </location>
</feature>
<feature type="region of interest" description="Disordered" evidence="3">
    <location>
        <begin position="145"/>
        <end position="201"/>
    </location>
</feature>
<feature type="compositionally biased region" description="Low complexity" evidence="3">
    <location>
        <begin position="167"/>
        <end position="194"/>
    </location>
</feature>
<feature type="region of interest" description="Disordered" evidence="3">
    <location>
        <begin position="1078"/>
        <end position="1171"/>
    </location>
</feature>
<reference evidence="5 6" key="1">
    <citation type="submission" date="2020-01" db="EMBL/GenBank/DDBJ databases">
        <authorList>
            <consortium name="DOE Joint Genome Institute"/>
            <person name="Haridas S."/>
            <person name="Albert R."/>
            <person name="Binder M."/>
            <person name="Bloem J."/>
            <person name="Labutti K."/>
            <person name="Salamov A."/>
            <person name="Andreopoulos B."/>
            <person name="Baker S.E."/>
            <person name="Barry K."/>
            <person name="Bills G."/>
            <person name="Bluhm B.H."/>
            <person name="Cannon C."/>
            <person name="Castanera R."/>
            <person name="Culley D.E."/>
            <person name="Daum C."/>
            <person name="Ezra D."/>
            <person name="Gonzalez J.B."/>
            <person name="Henrissat B."/>
            <person name="Kuo A."/>
            <person name="Liang C."/>
            <person name="Lipzen A."/>
            <person name="Lutzoni F."/>
            <person name="Magnuson J."/>
            <person name="Mondo S."/>
            <person name="Nolan M."/>
            <person name="Ohm R."/>
            <person name="Pangilinan J."/>
            <person name="Park H.-J.H."/>
            <person name="Ramirez L."/>
            <person name="Alfaro M."/>
            <person name="Sun H."/>
            <person name="Tritt A."/>
            <person name="Yoshinaga Y."/>
            <person name="Zwiers L.-H.L."/>
            <person name="Turgeon B.G."/>
            <person name="Goodwin S.B."/>
            <person name="Spatafora J.W."/>
            <person name="Crous P.W."/>
            <person name="Grigoriev I.V."/>
        </authorList>
    </citation>
    <scope>NUCLEOTIDE SEQUENCE [LARGE SCALE GENOMIC DNA]</scope>
    <source>
        <strain evidence="5 6">CBS 611.86</strain>
    </source>
</reference>
<feature type="domain" description="Zn(2)-C6 fungal-type" evidence="4">
    <location>
        <begin position="39"/>
        <end position="67"/>
    </location>
</feature>
<dbReference type="GO" id="GO:0045944">
    <property type="term" value="P:positive regulation of transcription by RNA polymerase II"/>
    <property type="evidence" value="ECO:0007669"/>
    <property type="project" value="TreeGrafter"/>
</dbReference>
<dbReference type="SMART" id="SM00066">
    <property type="entry name" value="GAL4"/>
    <property type="match status" value="1"/>
</dbReference>
<feature type="compositionally biased region" description="Low complexity" evidence="3">
    <location>
        <begin position="807"/>
        <end position="818"/>
    </location>
</feature>
<dbReference type="InterPro" id="IPR001138">
    <property type="entry name" value="Zn2Cys6_DnaBD"/>
</dbReference>
<dbReference type="CDD" id="cd00067">
    <property type="entry name" value="GAL4"/>
    <property type="match status" value="1"/>
</dbReference>
<evidence type="ECO:0000313" key="5">
    <source>
        <dbReference type="EMBL" id="KAF2877370.1"/>
    </source>
</evidence>
<sequence length="1214" mass="133742">MGDDMASTHAHGPSDSTRELSPTGNTANSAKMRKRTKTGCLTCRKRRIKCGEERPTCANCIKSKRQCEGYNQRVVFKAPIGEWPNHPGVSTLQYHNSSLPGTRPVGHRDPSSPTQSQDGTLTPIRPQAMTHFNFVGVDAGHPSLAALNTQQGPVGAPPTYAQDPNYQQPLQSPHHQQPLHSPHHQLPTPTSTTSYFPQPSPVQAAFHGQYAQDGGLAYQEQQRYSQGGLYQQVPVTYDISVEATPAASQTSQDQVIYQQQQRVTHSSSDQASYIQQASTPIHTEGYTQFADHRAMDRYGRNTQAAVLQTPVSSVNMSQAGSYTLPPAVSHPNSAYPSFQSDQIPSHDVKYVPQHAVLEQPSAVSHAQQQHPQIPLQGFGGDDHVSPTQILDEAAIEYQDDDYYDVQSDEEMLDGDEDRQDEDAMILRRDYSLIRRIHAESSNELSVRRYDAFIYDGILSHYQAENVANPLKNPKTARVFAHFVHVTGPSISLYERNPRNPASLFEGPTPPSQQSLWTYTMPLKALNHQVLLHAMLALASLHIAKLQRASVTPSYKHYAYALKRLSRSLGNPRKRLSIQTLGASILLAYYEVWTAEHVKWSTHLVGAAQLLVELNFRSLTQEARRLKAVQTAQEKQFPYQNPDLLIDQRQLDQRLKTGTMMPDEDLVSTIVGNKVSYDDFSRVFEETTGTQEGRSGLPGKLDLRSYETLQDLYWWYSRHDSFQSIISGNRLITDYRKWSDCPPRAPIGRADALYGSNDHIILLLGRIADFTYRDRERKLKQVAANGGQWRPTPGMPGMGGMGGPPSKGPKGQQPQMPTTPMGPPPHMQGRGPPGQGQGSMPQPPRGPPPASTMPNFFGMAPTQGTVPLVSTYVNPDPNYKLHGNIPPTSNAPPPTKSSDLPAAYEAALEEWNSISHAHATIARILTNTETFAPLTSDSYPVSPGGNMTPFGPALIHRRHDISMLWAFLHLCNIILLRSHPAMPPAAMMAASVCAPATQPYAMLIGRITAGMQLPRGENASVTPAFGAALMESTMPLFFAGVQFQDPQQRDWLVTRLLEIDRRVGWATAGVIAGSCETSWEKAAERGGPPYQRRTRGFGDHSEASIDADSSPVASASASASAASSGWPGTTCKVGSVAASRRAREQHHEQNADKNAPLEDSDGDKRFQMRSTGHTTPWAMNLLATDEDLRVGMERVGLSGEINWNGVERARWLRSE</sequence>
<dbReference type="PANTHER" id="PTHR37534">
    <property type="entry name" value="TRANSCRIPTIONAL ACTIVATOR PROTEIN UGA3"/>
    <property type="match status" value="1"/>
</dbReference>
<feature type="compositionally biased region" description="Basic and acidic residues" evidence="3">
    <location>
        <begin position="1140"/>
        <end position="1150"/>
    </location>
</feature>
<protein>
    <recommendedName>
        <fullName evidence="4">Zn(2)-C6 fungal-type domain-containing protein</fullName>
    </recommendedName>
</protein>
<dbReference type="SUPFAM" id="SSF57701">
    <property type="entry name" value="Zn2/Cys6 DNA-binding domain"/>
    <property type="match status" value="1"/>
</dbReference>
<dbReference type="GO" id="GO:0008270">
    <property type="term" value="F:zinc ion binding"/>
    <property type="evidence" value="ECO:0007669"/>
    <property type="project" value="InterPro"/>
</dbReference>
<dbReference type="GO" id="GO:0005634">
    <property type="term" value="C:nucleus"/>
    <property type="evidence" value="ECO:0007669"/>
    <property type="project" value="UniProtKB-SubCell"/>
</dbReference>
<proteinExistence type="predicted"/>
<dbReference type="PROSITE" id="PS50048">
    <property type="entry name" value="ZN2_CY6_FUNGAL_2"/>
    <property type="match status" value="1"/>
</dbReference>
<accession>A0A7C8ILP4</accession>
<feature type="compositionally biased region" description="Pro residues" evidence="3">
    <location>
        <begin position="840"/>
        <end position="850"/>
    </location>
</feature>
<dbReference type="InterPro" id="IPR036864">
    <property type="entry name" value="Zn2-C6_fun-type_DNA-bd_sf"/>
</dbReference>
<feature type="region of interest" description="Disordered" evidence="3">
    <location>
        <begin position="87"/>
        <end position="123"/>
    </location>
</feature>
<feature type="compositionally biased region" description="Polar residues" evidence="3">
    <location>
        <begin position="19"/>
        <end position="29"/>
    </location>
</feature>
<dbReference type="Pfam" id="PF11951">
    <property type="entry name" value="Fungal_trans_2"/>
    <property type="match status" value="1"/>
</dbReference>
<keyword evidence="6" id="KW-1185">Reference proteome</keyword>
<dbReference type="EMBL" id="JAADJZ010000002">
    <property type="protein sequence ID" value="KAF2877370.1"/>
    <property type="molecule type" value="Genomic_DNA"/>
</dbReference>
<evidence type="ECO:0000256" key="1">
    <source>
        <dbReference type="ARBA" id="ARBA00004123"/>
    </source>
</evidence>
<comment type="subcellular location">
    <subcellularLocation>
        <location evidence="1">Nucleus</location>
    </subcellularLocation>
</comment>
<feature type="compositionally biased region" description="Low complexity" evidence="3">
    <location>
        <begin position="1103"/>
        <end position="1123"/>
    </location>
</feature>
<organism evidence="5 6">
    <name type="scientific">Massariosphaeria phaeospora</name>
    <dbReference type="NCBI Taxonomy" id="100035"/>
    <lineage>
        <taxon>Eukaryota</taxon>
        <taxon>Fungi</taxon>
        <taxon>Dikarya</taxon>
        <taxon>Ascomycota</taxon>
        <taxon>Pezizomycotina</taxon>
        <taxon>Dothideomycetes</taxon>
        <taxon>Pleosporomycetidae</taxon>
        <taxon>Pleosporales</taxon>
        <taxon>Pleosporales incertae sedis</taxon>
        <taxon>Massariosphaeria</taxon>
    </lineage>
</organism>
<feature type="compositionally biased region" description="Polar residues" evidence="3">
    <location>
        <begin position="111"/>
        <end position="120"/>
    </location>
</feature>
<dbReference type="GO" id="GO:0000976">
    <property type="term" value="F:transcription cis-regulatory region binding"/>
    <property type="evidence" value="ECO:0007669"/>
    <property type="project" value="TreeGrafter"/>
</dbReference>
<name>A0A7C8ILP4_9PLEO</name>
<dbReference type="GO" id="GO:0000981">
    <property type="term" value="F:DNA-binding transcription factor activity, RNA polymerase II-specific"/>
    <property type="evidence" value="ECO:0007669"/>
    <property type="project" value="InterPro"/>
</dbReference>
<feature type="region of interest" description="Disordered" evidence="3">
    <location>
        <begin position="780"/>
        <end position="855"/>
    </location>
</feature>
<dbReference type="InterPro" id="IPR021858">
    <property type="entry name" value="Fun_TF"/>
</dbReference>
<dbReference type="Pfam" id="PF00172">
    <property type="entry name" value="Zn_clus"/>
    <property type="match status" value="1"/>
</dbReference>
<dbReference type="PANTHER" id="PTHR37534:SF23">
    <property type="entry name" value="ZN(II)2CYS6 TRANSCRIPTION FACTOR (EUROFUNG)"/>
    <property type="match status" value="1"/>
</dbReference>
<evidence type="ECO:0000256" key="3">
    <source>
        <dbReference type="SAM" id="MobiDB-lite"/>
    </source>
</evidence>
<feature type="compositionally biased region" description="Gly residues" evidence="3">
    <location>
        <begin position="795"/>
        <end position="804"/>
    </location>
</feature>
<dbReference type="OrthoDB" id="5391043at2759"/>
<dbReference type="Gene3D" id="4.10.240.10">
    <property type="entry name" value="Zn(2)-C6 fungal-type DNA-binding domain"/>
    <property type="match status" value="1"/>
</dbReference>